<feature type="chain" id="PRO_5045797393" evidence="2">
    <location>
        <begin position="17"/>
        <end position="107"/>
    </location>
</feature>
<feature type="region of interest" description="Disordered" evidence="1">
    <location>
        <begin position="77"/>
        <end position="107"/>
    </location>
</feature>
<dbReference type="PROSITE" id="PS51257">
    <property type="entry name" value="PROKAR_LIPOPROTEIN"/>
    <property type="match status" value="1"/>
</dbReference>
<dbReference type="InterPro" id="IPR025294">
    <property type="entry name" value="DUF4156"/>
</dbReference>
<keyword evidence="2" id="KW-0732">Signal</keyword>
<reference evidence="3 4" key="1">
    <citation type="submission" date="2021-10" db="EMBL/GenBank/DDBJ databases">
        <title>Genome sequencing of Xanthomonas strains from NCPPB.</title>
        <authorList>
            <person name="Hussein R."/>
            <person name="Harrison J."/>
            <person name="Studholme D.J."/>
            <person name="Vicente J."/>
            <person name="Grant M."/>
        </authorList>
    </citation>
    <scope>NUCLEOTIDE SEQUENCE [LARGE SCALE GENOMIC DNA]</scope>
    <source>
        <strain evidence="3 4">NCPPB 101</strain>
    </source>
</reference>
<protein>
    <submittedName>
        <fullName evidence="3">DUF4156 domain-containing protein</fullName>
    </submittedName>
</protein>
<gene>
    <name evidence="3" type="ORF">LL965_13750</name>
</gene>
<accession>A0ABS8HH89</accession>
<evidence type="ECO:0000313" key="4">
    <source>
        <dbReference type="Proteomes" id="UP001199206"/>
    </source>
</evidence>
<feature type="signal peptide" evidence="2">
    <location>
        <begin position="1"/>
        <end position="16"/>
    </location>
</feature>
<comment type="caution">
    <text evidence="3">The sequence shown here is derived from an EMBL/GenBank/DDBJ whole genome shotgun (WGS) entry which is preliminary data.</text>
</comment>
<keyword evidence="4" id="KW-1185">Reference proteome</keyword>
<proteinExistence type="predicted"/>
<evidence type="ECO:0000313" key="3">
    <source>
        <dbReference type="EMBL" id="MCC4621099.1"/>
    </source>
</evidence>
<organism evidence="3 4">
    <name type="scientific">Xanthomonas cassavae CFBP 4642</name>
    <dbReference type="NCBI Taxonomy" id="1219375"/>
    <lineage>
        <taxon>Bacteria</taxon>
        <taxon>Pseudomonadati</taxon>
        <taxon>Pseudomonadota</taxon>
        <taxon>Gammaproteobacteria</taxon>
        <taxon>Lysobacterales</taxon>
        <taxon>Lysobacteraceae</taxon>
        <taxon>Xanthomonas</taxon>
    </lineage>
</organism>
<sequence length="107" mass="11405">MRVLMLSVLVATTTTAACTWVPIEQSGKGVQVLPAGPVPTGCQQQGEVVVSVKSKVGFYNRNPLRVQEELETLARNEAPGANANAVQAQGQPAEGSQRFNAFRCPPR</sequence>
<dbReference type="Proteomes" id="UP001199206">
    <property type="component" value="Unassembled WGS sequence"/>
</dbReference>
<dbReference type="Pfam" id="PF13698">
    <property type="entry name" value="DUF4156"/>
    <property type="match status" value="1"/>
</dbReference>
<dbReference type="EMBL" id="JAJGQJ010000032">
    <property type="protein sequence ID" value="MCC4621099.1"/>
    <property type="molecule type" value="Genomic_DNA"/>
</dbReference>
<evidence type="ECO:0000256" key="2">
    <source>
        <dbReference type="SAM" id="SignalP"/>
    </source>
</evidence>
<name>A0ABS8HH89_9XANT</name>
<evidence type="ECO:0000256" key="1">
    <source>
        <dbReference type="SAM" id="MobiDB-lite"/>
    </source>
</evidence>
<dbReference type="RefSeq" id="WP_029218372.1">
    <property type="nucleotide sequence ID" value="NZ_CAWLZN010000001.1"/>
</dbReference>
<feature type="compositionally biased region" description="Low complexity" evidence="1">
    <location>
        <begin position="78"/>
        <end position="93"/>
    </location>
</feature>